<evidence type="ECO:0000313" key="2">
    <source>
        <dbReference type="EMBL" id="KLO09157.1"/>
    </source>
</evidence>
<accession>A0A0H2RCC2</accession>
<reference evidence="2 3" key="1">
    <citation type="submission" date="2015-04" db="EMBL/GenBank/DDBJ databases">
        <title>Complete genome sequence of Schizopora paradoxa KUC8140, a cosmopolitan wood degrader in East Asia.</title>
        <authorList>
            <consortium name="DOE Joint Genome Institute"/>
            <person name="Min B."/>
            <person name="Park H."/>
            <person name="Jang Y."/>
            <person name="Kim J.-J."/>
            <person name="Kim K.H."/>
            <person name="Pangilinan J."/>
            <person name="Lipzen A."/>
            <person name="Riley R."/>
            <person name="Grigoriev I.V."/>
            <person name="Spatafora J.W."/>
            <person name="Choi I.-G."/>
        </authorList>
    </citation>
    <scope>NUCLEOTIDE SEQUENCE [LARGE SCALE GENOMIC DNA]</scope>
    <source>
        <strain evidence="2 3">KUC8140</strain>
    </source>
</reference>
<evidence type="ECO:0000313" key="3">
    <source>
        <dbReference type="Proteomes" id="UP000053477"/>
    </source>
</evidence>
<organism evidence="2 3">
    <name type="scientific">Schizopora paradoxa</name>
    <dbReference type="NCBI Taxonomy" id="27342"/>
    <lineage>
        <taxon>Eukaryota</taxon>
        <taxon>Fungi</taxon>
        <taxon>Dikarya</taxon>
        <taxon>Basidiomycota</taxon>
        <taxon>Agaricomycotina</taxon>
        <taxon>Agaricomycetes</taxon>
        <taxon>Hymenochaetales</taxon>
        <taxon>Schizoporaceae</taxon>
        <taxon>Schizopora</taxon>
    </lineage>
</organism>
<feature type="region of interest" description="Disordered" evidence="1">
    <location>
        <begin position="186"/>
        <end position="225"/>
    </location>
</feature>
<dbReference type="InParanoid" id="A0A0H2RCC2"/>
<evidence type="ECO:0000256" key="1">
    <source>
        <dbReference type="SAM" id="MobiDB-lite"/>
    </source>
</evidence>
<gene>
    <name evidence="2" type="ORF">SCHPADRAFT_943835</name>
</gene>
<name>A0A0H2RCC2_9AGAM</name>
<dbReference type="EMBL" id="KQ086064">
    <property type="protein sequence ID" value="KLO09157.1"/>
    <property type="molecule type" value="Genomic_DNA"/>
</dbReference>
<proteinExistence type="predicted"/>
<protein>
    <submittedName>
        <fullName evidence="2">Uncharacterized protein</fullName>
    </submittedName>
</protein>
<dbReference type="Proteomes" id="UP000053477">
    <property type="component" value="Unassembled WGS sequence"/>
</dbReference>
<sequence length="429" mass="46418">MSGFSHGLTTVSPPHGVRRQRSTSITGPSTPRLREDDAFVVSSPHSGRTVKRGKQEGGFGGGQTGDVRSSTPVSPTPLRAAGPSILPLGDFHTTSHIAPEANADPIVTQINTLLQQAAMLALEASHLVSIPNEHLRRTHCLLRTLDSLFPDARESLAARSAMQDPPPATSPIGHIPSTYAAALVKPAATKSTSGRSAAAPPKPSTGSGPPMPKRRRATAGRPQKLNSYRSSRIIVRLSGPPIERHETTLMDFYDKLQRSLSSPVGPHLRGVDFTRSGNIAIAVAAPTTAEQLLTQEDTILHILRRTTGFSGSITLELDGSWCGLVLHNVPVRLLADEDEAGEVSFGSWETRLVQGIEESSGVRNVQASCRRFRALTREGSLSDLSEKDIWTVSIRVDLSSWALAELLQQQGLYFQGVYCRVSQYRERRK</sequence>
<dbReference type="OrthoDB" id="3048586at2759"/>
<feature type="region of interest" description="Disordered" evidence="1">
    <location>
        <begin position="1"/>
        <end position="81"/>
    </location>
</feature>
<dbReference type="AlphaFoldDB" id="A0A0H2RCC2"/>
<keyword evidence="3" id="KW-1185">Reference proteome</keyword>